<evidence type="ECO:0000313" key="2">
    <source>
        <dbReference type="EMBL" id="VEP13527.1"/>
    </source>
</evidence>
<evidence type="ECO:0000313" key="3">
    <source>
        <dbReference type="Proteomes" id="UP000320055"/>
    </source>
</evidence>
<dbReference type="Proteomes" id="UP000320055">
    <property type="component" value="Unassembled WGS sequence"/>
</dbReference>
<reference evidence="2 3" key="1">
    <citation type="submission" date="2019-01" db="EMBL/GenBank/DDBJ databases">
        <authorList>
            <person name="Brito A."/>
        </authorList>
    </citation>
    <scope>NUCLEOTIDE SEQUENCE [LARGE SCALE GENOMIC DNA]</scope>
    <source>
        <strain evidence="2">1</strain>
    </source>
</reference>
<dbReference type="EMBL" id="CAACVJ010000115">
    <property type="protein sequence ID" value="VEP13527.1"/>
    <property type="molecule type" value="Genomic_DNA"/>
</dbReference>
<sequence>MAKTFCVNSGTIIFPTDQIRKNKTKLRRIIAKDIHTLYVIILGLILWRRWRCNGWQRS</sequence>
<protein>
    <submittedName>
        <fullName evidence="2">Uncharacterized protein</fullName>
    </submittedName>
</protein>
<accession>A0A563VQI4</accession>
<keyword evidence="3" id="KW-1185">Reference proteome</keyword>
<keyword evidence="1" id="KW-1133">Transmembrane helix</keyword>
<organism evidence="2 3">
    <name type="scientific">Hyella patelloides LEGE 07179</name>
    <dbReference type="NCBI Taxonomy" id="945734"/>
    <lineage>
        <taxon>Bacteria</taxon>
        <taxon>Bacillati</taxon>
        <taxon>Cyanobacteriota</taxon>
        <taxon>Cyanophyceae</taxon>
        <taxon>Pleurocapsales</taxon>
        <taxon>Hyellaceae</taxon>
        <taxon>Hyella</taxon>
    </lineage>
</organism>
<dbReference type="AlphaFoldDB" id="A0A563VQI4"/>
<evidence type="ECO:0000256" key="1">
    <source>
        <dbReference type="SAM" id="Phobius"/>
    </source>
</evidence>
<keyword evidence="1" id="KW-0812">Transmembrane</keyword>
<feature type="transmembrane region" description="Helical" evidence="1">
    <location>
        <begin position="29"/>
        <end position="47"/>
    </location>
</feature>
<gene>
    <name evidence="2" type="ORF">H1P_2010005</name>
</gene>
<name>A0A563VQI4_9CYAN</name>
<keyword evidence="1" id="KW-0472">Membrane</keyword>
<proteinExistence type="predicted"/>